<evidence type="ECO:0000313" key="4">
    <source>
        <dbReference type="EMBL" id="CAI6091553.1"/>
    </source>
</evidence>
<evidence type="ECO:0000313" key="2">
    <source>
        <dbReference type="EMBL" id="CAI6089220.1"/>
    </source>
</evidence>
<evidence type="ECO:0000313" key="3">
    <source>
        <dbReference type="EMBL" id="CAI6091374.1"/>
    </source>
</evidence>
<reference evidence="4" key="1">
    <citation type="submission" date="2023-01" db="EMBL/GenBank/DDBJ databases">
        <authorList>
            <person name="Piombo E."/>
        </authorList>
    </citation>
    <scope>NUCLEOTIDE SEQUENCE</scope>
</reference>
<dbReference type="EMBL" id="CABFNP030001115">
    <property type="protein sequence ID" value="CAI6091374.1"/>
    <property type="molecule type" value="Genomic_DNA"/>
</dbReference>
<comment type="caution">
    <text evidence="4">The sequence shown here is derived from an EMBL/GenBank/DDBJ whole genome shotgun (WGS) entry which is preliminary data.</text>
</comment>
<evidence type="ECO:0000313" key="1">
    <source>
        <dbReference type="EMBL" id="CAI6089131.1"/>
    </source>
</evidence>
<keyword evidence="5" id="KW-1185">Reference proteome</keyword>
<sequence length="199" mass="21716">MDAFNFEILPSLDEMPELDFEALNSSNSSYDSSLSTNNSMFLPVPRRTDGFQEGCLSASPPAIQAFLPATPSCVGGACCAHPPPPQPDPAFFSGEQLDHAMALLGDTLNQEQVTTRDIKRLIERLSTRLDEVEGSLLASNGRLEQTLRRVDEFIQKMAGIMDELCQSISNFKVGWENFTQGLLDHFLGLGTGNIDVGCT</sequence>
<proteinExistence type="predicted"/>
<dbReference type="EMBL" id="CABFNP030000918">
    <property type="protein sequence ID" value="CAI6089131.1"/>
    <property type="molecule type" value="Genomic_DNA"/>
</dbReference>
<accession>A0AA35M6V0</accession>
<evidence type="ECO:0000313" key="5">
    <source>
        <dbReference type="Proteomes" id="UP001160390"/>
    </source>
</evidence>
<dbReference type="AlphaFoldDB" id="A0AA35M6V0"/>
<gene>
    <name evidence="4" type="ORF">CCHLO57077_00018914</name>
    <name evidence="3" type="ORF">CCHLO57077_00019372</name>
    <name evidence="2" type="ORF">CCHLO57077_00019649</name>
    <name evidence="1" type="ORF">CCHLO57077_00019672</name>
</gene>
<dbReference type="EMBL" id="CABFNP030001183">
    <property type="protein sequence ID" value="CAI6091553.1"/>
    <property type="molecule type" value="Genomic_DNA"/>
</dbReference>
<protein>
    <submittedName>
        <fullName evidence="4">Uncharacterized protein</fullName>
    </submittedName>
</protein>
<dbReference type="EMBL" id="CABFNP030000958">
    <property type="protein sequence ID" value="CAI6089220.1"/>
    <property type="molecule type" value="Genomic_DNA"/>
</dbReference>
<organism evidence="4 5">
    <name type="scientific">Clonostachys chloroleuca</name>
    <dbReference type="NCBI Taxonomy" id="1926264"/>
    <lineage>
        <taxon>Eukaryota</taxon>
        <taxon>Fungi</taxon>
        <taxon>Dikarya</taxon>
        <taxon>Ascomycota</taxon>
        <taxon>Pezizomycotina</taxon>
        <taxon>Sordariomycetes</taxon>
        <taxon>Hypocreomycetidae</taxon>
        <taxon>Hypocreales</taxon>
        <taxon>Bionectriaceae</taxon>
        <taxon>Clonostachys</taxon>
    </lineage>
</organism>
<name>A0AA35M6V0_9HYPO</name>
<dbReference type="Proteomes" id="UP001160390">
    <property type="component" value="Unassembled WGS sequence"/>
</dbReference>